<comment type="caution">
    <text evidence="1">The sequence shown here is derived from an EMBL/GenBank/DDBJ whole genome shotgun (WGS) entry which is preliminary data.</text>
</comment>
<keyword evidence="2" id="KW-1185">Reference proteome</keyword>
<organism evidence="1 2">
    <name type="scientific">Streptosporangium sandarakinum</name>
    <dbReference type="NCBI Taxonomy" id="1260955"/>
    <lineage>
        <taxon>Bacteria</taxon>
        <taxon>Bacillati</taxon>
        <taxon>Actinomycetota</taxon>
        <taxon>Actinomycetes</taxon>
        <taxon>Streptosporangiales</taxon>
        <taxon>Streptosporangiaceae</taxon>
        <taxon>Streptosporangium</taxon>
    </lineage>
</organism>
<dbReference type="EMBL" id="JACCCO010000002">
    <property type="protein sequence ID" value="NYF43061.1"/>
    <property type="molecule type" value="Genomic_DNA"/>
</dbReference>
<dbReference type="Proteomes" id="UP000576393">
    <property type="component" value="Unassembled WGS sequence"/>
</dbReference>
<gene>
    <name evidence="1" type="ORF">HDA43_005262</name>
</gene>
<sequence length="59" mass="6397">MTGLQGPVGQVTVVYPPKQVVYPRTMVYTRPVFYTRPVVGVVRAYPVGAVCTTAIVPLC</sequence>
<accession>A0A852V9C7</accession>
<evidence type="ECO:0000313" key="2">
    <source>
        <dbReference type="Proteomes" id="UP000576393"/>
    </source>
</evidence>
<reference evidence="1 2" key="1">
    <citation type="submission" date="2020-07" db="EMBL/GenBank/DDBJ databases">
        <title>Sequencing the genomes of 1000 actinobacteria strains.</title>
        <authorList>
            <person name="Klenk H.-P."/>
        </authorList>
    </citation>
    <scope>NUCLEOTIDE SEQUENCE [LARGE SCALE GENOMIC DNA]</scope>
    <source>
        <strain evidence="1 2">DSM 45763</strain>
    </source>
</reference>
<dbReference type="RefSeq" id="WP_218912418.1">
    <property type="nucleotide sequence ID" value="NZ_CP192034.1"/>
</dbReference>
<proteinExistence type="predicted"/>
<evidence type="ECO:0000313" key="1">
    <source>
        <dbReference type="EMBL" id="NYF43061.1"/>
    </source>
</evidence>
<name>A0A852V9C7_9ACTN</name>
<dbReference type="AlphaFoldDB" id="A0A852V9C7"/>
<protein>
    <submittedName>
        <fullName evidence="1">Uncharacterized protein</fullName>
    </submittedName>
</protein>